<evidence type="ECO:0000313" key="11">
    <source>
        <dbReference type="Proteomes" id="UP000198406"/>
    </source>
</evidence>
<feature type="domain" description="Palmitoyltransferase DHHC" evidence="9">
    <location>
        <begin position="208"/>
        <end position="332"/>
    </location>
</feature>
<comment type="caution">
    <text evidence="10">The sequence shown here is derived from an EMBL/GenBank/DDBJ whole genome shotgun (WGS) entry which is preliminary data.</text>
</comment>
<comment type="subcellular location">
    <subcellularLocation>
        <location evidence="1">Membrane</location>
        <topology evidence="1">Multi-pass membrane protein</topology>
    </subcellularLocation>
</comment>
<accession>A0A1Z5KAE1</accession>
<evidence type="ECO:0000259" key="9">
    <source>
        <dbReference type="Pfam" id="PF01529"/>
    </source>
</evidence>
<protein>
    <recommendedName>
        <fullName evidence="7">Palmitoyltransferase</fullName>
        <ecNumber evidence="7">2.3.1.225</ecNumber>
    </recommendedName>
</protein>
<dbReference type="PANTHER" id="PTHR22883:SF405">
    <property type="entry name" value="PALMITOYLTRANSFERASE"/>
    <property type="match status" value="1"/>
</dbReference>
<evidence type="ECO:0000256" key="1">
    <source>
        <dbReference type="ARBA" id="ARBA00004141"/>
    </source>
</evidence>
<keyword evidence="6 7" id="KW-0012">Acyltransferase</keyword>
<evidence type="ECO:0000256" key="3">
    <source>
        <dbReference type="ARBA" id="ARBA00022692"/>
    </source>
</evidence>
<keyword evidence="3 7" id="KW-0812">Transmembrane</keyword>
<feature type="transmembrane region" description="Helical" evidence="7">
    <location>
        <begin position="300"/>
        <end position="323"/>
    </location>
</feature>
<evidence type="ECO:0000256" key="2">
    <source>
        <dbReference type="ARBA" id="ARBA00022679"/>
    </source>
</evidence>
<dbReference type="GO" id="GO:0016020">
    <property type="term" value="C:membrane"/>
    <property type="evidence" value="ECO:0007669"/>
    <property type="project" value="UniProtKB-SubCell"/>
</dbReference>
<keyword evidence="4 7" id="KW-1133">Transmembrane helix</keyword>
<dbReference type="PROSITE" id="PS50216">
    <property type="entry name" value="DHHC"/>
    <property type="match status" value="1"/>
</dbReference>
<gene>
    <name evidence="10" type="ORF">FisN_15Hh029</name>
</gene>
<proteinExistence type="inferred from homology"/>
<keyword evidence="11" id="KW-1185">Reference proteome</keyword>
<name>A0A1Z5KAE1_FISSO</name>
<keyword evidence="5 7" id="KW-0472">Membrane</keyword>
<feature type="transmembrane region" description="Helical" evidence="7">
    <location>
        <begin position="256"/>
        <end position="280"/>
    </location>
</feature>
<dbReference type="PANTHER" id="PTHR22883">
    <property type="entry name" value="ZINC FINGER DHHC DOMAIN CONTAINING PROTEIN"/>
    <property type="match status" value="1"/>
</dbReference>
<dbReference type="EMBL" id="BDSP01000193">
    <property type="protein sequence ID" value="GAX23071.1"/>
    <property type="molecule type" value="Genomic_DNA"/>
</dbReference>
<dbReference type="InterPro" id="IPR001594">
    <property type="entry name" value="Palmitoyltrfase_DHHC"/>
</dbReference>
<dbReference type="InParanoid" id="A0A1Z5KAE1"/>
<sequence>MMHDSDEGTPLVRRTRVTTQRRNDEDEDDDFDLILDHADDDEEKKRFFHPMNQRDKSLDDSSFGLPTIDLSKQDRRNPLVRAFAALHRLLQASSLKAVPPLEDARHYEDTGNDEPWSCSIGTREENGVWINYKDRAGSIMSVMVWILICYSIYTVLLLAVHGHVPLTLTCLYCTLAVLMLSSHAKTALTDPGAVPSSAVPLPEHQHNTFHSMCSQCQTYKPEKSHHCRICNRCISGMDHHCPWMNNCIGAANMKHFILFLIYTWTASALVLLLFIVNYFFCTSALCEFTGVEIVLVRVMSLISLGALMFTSSMLMNVIFNVVTGTSTIDRLKMKLADTWHNETAAEIPLTDIFGIGPKWTWMLPTDPLFDDYDRVMGYSTRQRLLRKVRAP</sequence>
<evidence type="ECO:0000256" key="5">
    <source>
        <dbReference type="ARBA" id="ARBA00023136"/>
    </source>
</evidence>
<feature type="transmembrane region" description="Helical" evidence="7">
    <location>
        <begin position="164"/>
        <end position="181"/>
    </location>
</feature>
<comment type="catalytic activity">
    <reaction evidence="7">
        <text>L-cysteinyl-[protein] + hexadecanoyl-CoA = S-hexadecanoyl-L-cysteinyl-[protein] + CoA</text>
        <dbReference type="Rhea" id="RHEA:36683"/>
        <dbReference type="Rhea" id="RHEA-COMP:10131"/>
        <dbReference type="Rhea" id="RHEA-COMP:11032"/>
        <dbReference type="ChEBI" id="CHEBI:29950"/>
        <dbReference type="ChEBI" id="CHEBI:57287"/>
        <dbReference type="ChEBI" id="CHEBI:57379"/>
        <dbReference type="ChEBI" id="CHEBI:74151"/>
        <dbReference type="EC" id="2.3.1.225"/>
    </reaction>
</comment>
<dbReference type="AlphaFoldDB" id="A0A1Z5KAE1"/>
<feature type="region of interest" description="Disordered" evidence="8">
    <location>
        <begin position="1"/>
        <end position="32"/>
    </location>
</feature>
<dbReference type="GO" id="GO:0005794">
    <property type="term" value="C:Golgi apparatus"/>
    <property type="evidence" value="ECO:0007669"/>
    <property type="project" value="TreeGrafter"/>
</dbReference>
<organism evidence="10 11">
    <name type="scientific">Fistulifera solaris</name>
    <name type="common">Oleaginous diatom</name>
    <dbReference type="NCBI Taxonomy" id="1519565"/>
    <lineage>
        <taxon>Eukaryota</taxon>
        <taxon>Sar</taxon>
        <taxon>Stramenopiles</taxon>
        <taxon>Ochrophyta</taxon>
        <taxon>Bacillariophyta</taxon>
        <taxon>Bacillariophyceae</taxon>
        <taxon>Bacillariophycidae</taxon>
        <taxon>Naviculales</taxon>
        <taxon>Naviculaceae</taxon>
        <taxon>Fistulifera</taxon>
    </lineage>
</organism>
<reference evidence="10 11" key="1">
    <citation type="journal article" date="2015" name="Plant Cell">
        <title>Oil accumulation by the oleaginous diatom Fistulifera solaris as revealed by the genome and transcriptome.</title>
        <authorList>
            <person name="Tanaka T."/>
            <person name="Maeda Y."/>
            <person name="Veluchamy A."/>
            <person name="Tanaka M."/>
            <person name="Abida H."/>
            <person name="Marechal E."/>
            <person name="Bowler C."/>
            <person name="Muto M."/>
            <person name="Sunaga Y."/>
            <person name="Tanaka M."/>
            <person name="Yoshino T."/>
            <person name="Taniguchi T."/>
            <person name="Fukuda Y."/>
            <person name="Nemoto M."/>
            <person name="Matsumoto M."/>
            <person name="Wong P.S."/>
            <person name="Aburatani S."/>
            <person name="Fujibuchi W."/>
        </authorList>
    </citation>
    <scope>NUCLEOTIDE SEQUENCE [LARGE SCALE GENOMIC DNA]</scope>
    <source>
        <strain evidence="10 11">JPCC DA0580</strain>
    </source>
</reference>
<dbReference type="InterPro" id="IPR039859">
    <property type="entry name" value="PFA4/ZDH16/20/ERF2-like"/>
</dbReference>
<dbReference type="GO" id="GO:0006612">
    <property type="term" value="P:protein targeting to membrane"/>
    <property type="evidence" value="ECO:0007669"/>
    <property type="project" value="TreeGrafter"/>
</dbReference>
<keyword evidence="2 7" id="KW-0808">Transferase</keyword>
<dbReference type="Pfam" id="PF01529">
    <property type="entry name" value="DHHC"/>
    <property type="match status" value="1"/>
</dbReference>
<dbReference type="GO" id="GO:0005783">
    <property type="term" value="C:endoplasmic reticulum"/>
    <property type="evidence" value="ECO:0007669"/>
    <property type="project" value="TreeGrafter"/>
</dbReference>
<evidence type="ECO:0000256" key="8">
    <source>
        <dbReference type="SAM" id="MobiDB-lite"/>
    </source>
</evidence>
<comment type="similarity">
    <text evidence="7">Belongs to the DHHC palmitoyltransferase family.</text>
</comment>
<dbReference type="OrthoDB" id="331948at2759"/>
<comment type="domain">
    <text evidence="7">The DHHC domain is required for palmitoyltransferase activity.</text>
</comment>
<dbReference type="GO" id="GO:0019706">
    <property type="term" value="F:protein-cysteine S-palmitoyltransferase activity"/>
    <property type="evidence" value="ECO:0007669"/>
    <property type="project" value="UniProtKB-EC"/>
</dbReference>
<dbReference type="EC" id="2.3.1.225" evidence="7"/>
<evidence type="ECO:0000256" key="7">
    <source>
        <dbReference type="RuleBase" id="RU079119"/>
    </source>
</evidence>
<evidence type="ECO:0000313" key="10">
    <source>
        <dbReference type="EMBL" id="GAX23071.1"/>
    </source>
</evidence>
<dbReference type="Proteomes" id="UP000198406">
    <property type="component" value="Unassembled WGS sequence"/>
</dbReference>
<evidence type="ECO:0000256" key="4">
    <source>
        <dbReference type="ARBA" id="ARBA00022989"/>
    </source>
</evidence>
<evidence type="ECO:0000256" key="6">
    <source>
        <dbReference type="ARBA" id="ARBA00023315"/>
    </source>
</evidence>
<feature type="transmembrane region" description="Helical" evidence="7">
    <location>
        <begin position="139"/>
        <end position="158"/>
    </location>
</feature>